<gene>
    <name evidence="1" type="ORF">Asi02nite_31640</name>
</gene>
<organism evidence="1 2">
    <name type="scientific">Asanoa siamensis</name>
    <dbReference type="NCBI Taxonomy" id="926357"/>
    <lineage>
        <taxon>Bacteria</taxon>
        <taxon>Bacillati</taxon>
        <taxon>Actinomycetota</taxon>
        <taxon>Actinomycetes</taxon>
        <taxon>Micromonosporales</taxon>
        <taxon>Micromonosporaceae</taxon>
        <taxon>Asanoa</taxon>
    </lineage>
</organism>
<evidence type="ECO:0000313" key="2">
    <source>
        <dbReference type="Proteomes" id="UP000604117"/>
    </source>
</evidence>
<evidence type="ECO:0000313" key="1">
    <source>
        <dbReference type="EMBL" id="GIF73646.1"/>
    </source>
</evidence>
<comment type="caution">
    <text evidence="1">The sequence shown here is derived from an EMBL/GenBank/DDBJ whole genome shotgun (WGS) entry which is preliminary data.</text>
</comment>
<dbReference type="EMBL" id="BONE01000022">
    <property type="protein sequence ID" value="GIF73646.1"/>
    <property type="molecule type" value="Genomic_DNA"/>
</dbReference>
<accession>A0ABQ4CQS2</accession>
<proteinExistence type="predicted"/>
<dbReference type="Proteomes" id="UP000604117">
    <property type="component" value="Unassembled WGS sequence"/>
</dbReference>
<keyword evidence="2" id="KW-1185">Reference proteome</keyword>
<reference evidence="1 2" key="1">
    <citation type="submission" date="2021-01" db="EMBL/GenBank/DDBJ databases">
        <title>Whole genome shotgun sequence of Asanoa siamensis NBRC 107932.</title>
        <authorList>
            <person name="Komaki H."/>
            <person name="Tamura T."/>
        </authorList>
    </citation>
    <scope>NUCLEOTIDE SEQUENCE [LARGE SCALE GENOMIC DNA]</scope>
    <source>
        <strain evidence="1 2">NBRC 107932</strain>
    </source>
</reference>
<protein>
    <recommendedName>
        <fullName evidence="3">Secreted protein</fullName>
    </recommendedName>
</protein>
<sequence length="237" mass="24434">MFTCAPSGARLRYRPLSSALTRPTGVNRHLRRIASAVAAAGALAVPALVLPAPAAAAPLGQVRLSQSSGSVDDNPIFATAEASGPCPTGFGADTMIRIGPVGGPYANVVKPLTAGGYDRKAPSGKPNRSFSMALGNVKPADGEWQVVVECYSITDGMHPERFVTPVTVSGTVGARCAASSPPDVSGPDQAEIDARLAANNRTGRPPSATRGRSPDSLLFFAGSGWFPLTRRSLGKPR</sequence>
<name>A0ABQ4CQS2_9ACTN</name>
<evidence type="ECO:0008006" key="3">
    <source>
        <dbReference type="Google" id="ProtNLM"/>
    </source>
</evidence>